<keyword evidence="7" id="KW-1133">Transmembrane helix</keyword>
<name>A0A8C2FD04_CYPCA</name>
<dbReference type="GO" id="GO:0048513">
    <property type="term" value="P:animal organ development"/>
    <property type="evidence" value="ECO:0007669"/>
    <property type="project" value="UniProtKB-ARBA"/>
</dbReference>
<evidence type="ECO:0000256" key="5">
    <source>
        <dbReference type="ARBA" id="ARBA00022737"/>
    </source>
</evidence>
<dbReference type="SMART" id="SM00181">
    <property type="entry name" value="EGF"/>
    <property type="match status" value="4"/>
</dbReference>
<dbReference type="FunFam" id="2.10.25.10:FF:000202">
    <property type="entry name" value="Multiple epidermal growth factor-like domains 8"/>
    <property type="match status" value="1"/>
</dbReference>
<dbReference type="AlphaFoldDB" id="A0A8C2FD04"/>
<dbReference type="Gene3D" id="2.10.25.10">
    <property type="entry name" value="Laminin"/>
    <property type="match status" value="4"/>
</dbReference>
<keyword evidence="2 11" id="KW-0245">EGF-like domain</keyword>
<dbReference type="PROSITE" id="PS50026">
    <property type="entry name" value="EGF_3"/>
    <property type="match status" value="4"/>
</dbReference>
<evidence type="ECO:0000256" key="10">
    <source>
        <dbReference type="ARBA" id="ARBA00023180"/>
    </source>
</evidence>
<dbReference type="GO" id="GO:0048731">
    <property type="term" value="P:system development"/>
    <property type="evidence" value="ECO:0007669"/>
    <property type="project" value="UniProtKB-ARBA"/>
</dbReference>
<protein>
    <recommendedName>
        <fullName evidence="12">EGF-like domain-containing protein</fullName>
    </recommendedName>
</protein>
<feature type="domain" description="EGF-like" evidence="12">
    <location>
        <begin position="133"/>
        <end position="172"/>
    </location>
</feature>
<evidence type="ECO:0000256" key="3">
    <source>
        <dbReference type="ARBA" id="ARBA00022692"/>
    </source>
</evidence>
<dbReference type="PANTHER" id="PTHR24039">
    <property type="entry name" value="FIBRILLIN-RELATED"/>
    <property type="match status" value="1"/>
</dbReference>
<keyword evidence="5" id="KW-0677">Repeat</keyword>
<dbReference type="InterPro" id="IPR000152">
    <property type="entry name" value="EGF-type_Asp/Asn_hydroxyl_site"/>
</dbReference>
<evidence type="ECO:0000256" key="9">
    <source>
        <dbReference type="ARBA" id="ARBA00023157"/>
    </source>
</evidence>
<proteinExistence type="predicted"/>
<dbReference type="PROSITE" id="PS01187">
    <property type="entry name" value="EGF_CA"/>
    <property type="match status" value="1"/>
</dbReference>
<evidence type="ECO:0000256" key="8">
    <source>
        <dbReference type="ARBA" id="ARBA00023136"/>
    </source>
</evidence>
<evidence type="ECO:0000259" key="12">
    <source>
        <dbReference type="PROSITE" id="PS50026"/>
    </source>
</evidence>
<evidence type="ECO:0000256" key="1">
    <source>
        <dbReference type="ARBA" id="ARBA00004479"/>
    </source>
</evidence>
<reference evidence="13" key="1">
    <citation type="submission" date="2025-08" db="UniProtKB">
        <authorList>
            <consortium name="Ensembl"/>
        </authorList>
    </citation>
    <scope>IDENTIFICATION</scope>
</reference>
<keyword evidence="9" id="KW-1015">Disulfide bond</keyword>
<evidence type="ECO:0000256" key="2">
    <source>
        <dbReference type="ARBA" id="ARBA00022536"/>
    </source>
</evidence>
<dbReference type="PANTHER" id="PTHR24039:SF53">
    <property type="entry name" value="EGF-LIKE DOMAIN-CONTAINING PROTEIN"/>
    <property type="match status" value="1"/>
</dbReference>
<keyword evidence="4" id="KW-0732">Signal</keyword>
<organism evidence="13 14">
    <name type="scientific">Cyprinus carpio</name>
    <name type="common">Common carp</name>
    <dbReference type="NCBI Taxonomy" id="7962"/>
    <lineage>
        <taxon>Eukaryota</taxon>
        <taxon>Metazoa</taxon>
        <taxon>Chordata</taxon>
        <taxon>Craniata</taxon>
        <taxon>Vertebrata</taxon>
        <taxon>Euteleostomi</taxon>
        <taxon>Actinopterygii</taxon>
        <taxon>Neopterygii</taxon>
        <taxon>Teleostei</taxon>
        <taxon>Ostariophysi</taxon>
        <taxon>Cypriniformes</taxon>
        <taxon>Cyprinidae</taxon>
        <taxon>Cyprininae</taxon>
        <taxon>Cyprinus</taxon>
    </lineage>
</organism>
<evidence type="ECO:0000313" key="13">
    <source>
        <dbReference type="Ensembl" id="ENSCCRP00020053334.1"/>
    </source>
</evidence>
<keyword evidence="6" id="KW-0106">Calcium</keyword>
<dbReference type="InterPro" id="IPR024731">
    <property type="entry name" value="NELL2-like_EGF"/>
</dbReference>
<accession>A0A8C2FD04</accession>
<comment type="caution">
    <text evidence="11">Lacks conserved residue(s) required for the propagation of feature annotation.</text>
</comment>
<dbReference type="SMART" id="SM00179">
    <property type="entry name" value="EGF_CA"/>
    <property type="match status" value="4"/>
</dbReference>
<dbReference type="Ensembl" id="ENSCCRT00020058262.1">
    <property type="protein sequence ID" value="ENSCCRP00020053334.1"/>
    <property type="gene ID" value="ENSCCRG00020023974.1"/>
</dbReference>
<sequence length="222" mass="24152">MYQFARKLSMLLPPRVPGHRCKVFSQTQCMDVDECATGHCSAYASCENLPGSFICACVAGFEGDGLICEDVDECAKERRCHVNAHCINVPGKYNCSCMVGYAGDGVLQCTDVNECLVDNGGFSRITDDLDCSDIDECEQEKSCHQNAICLNLAGSFSCTCNHGFSGNGITCEDINECSIEGMCHQHANCYNYPGDFLCICHQGFTGDVAYNNTCVLPSRECD</sequence>
<evidence type="ECO:0000313" key="14">
    <source>
        <dbReference type="Proteomes" id="UP000694701"/>
    </source>
</evidence>
<evidence type="ECO:0000256" key="7">
    <source>
        <dbReference type="ARBA" id="ARBA00022989"/>
    </source>
</evidence>
<keyword evidence="8" id="KW-0472">Membrane</keyword>
<keyword evidence="10" id="KW-0325">Glycoprotein</keyword>
<feature type="domain" description="EGF-like" evidence="12">
    <location>
        <begin position="70"/>
        <end position="110"/>
    </location>
</feature>
<keyword evidence="3" id="KW-0812">Transmembrane</keyword>
<feature type="domain" description="EGF-like" evidence="12">
    <location>
        <begin position="31"/>
        <end position="69"/>
    </location>
</feature>
<dbReference type="Pfam" id="PF12947">
    <property type="entry name" value="EGF_3"/>
    <property type="match status" value="4"/>
</dbReference>
<dbReference type="InterPro" id="IPR018097">
    <property type="entry name" value="EGF_Ca-bd_CS"/>
</dbReference>
<evidence type="ECO:0000256" key="4">
    <source>
        <dbReference type="ARBA" id="ARBA00022729"/>
    </source>
</evidence>
<dbReference type="FunFam" id="2.10.25.10:FF:000038">
    <property type="entry name" value="Fibrillin 2"/>
    <property type="match status" value="2"/>
</dbReference>
<dbReference type="Proteomes" id="UP000694701">
    <property type="component" value="Unplaced"/>
</dbReference>
<comment type="subcellular location">
    <subcellularLocation>
        <location evidence="1">Membrane</location>
        <topology evidence="1">Single-pass type I membrane protein</topology>
    </subcellularLocation>
</comment>
<evidence type="ECO:0000256" key="6">
    <source>
        <dbReference type="ARBA" id="ARBA00022837"/>
    </source>
</evidence>
<dbReference type="SUPFAM" id="SSF57196">
    <property type="entry name" value="EGF/Laminin"/>
    <property type="match status" value="4"/>
</dbReference>
<feature type="domain" description="EGF-like" evidence="12">
    <location>
        <begin position="173"/>
        <end position="210"/>
    </location>
</feature>
<dbReference type="GO" id="GO:0016020">
    <property type="term" value="C:membrane"/>
    <property type="evidence" value="ECO:0007669"/>
    <property type="project" value="UniProtKB-SubCell"/>
</dbReference>
<dbReference type="PROSITE" id="PS01186">
    <property type="entry name" value="EGF_2"/>
    <property type="match status" value="3"/>
</dbReference>
<dbReference type="InterPro" id="IPR000742">
    <property type="entry name" value="EGF"/>
</dbReference>
<dbReference type="GO" id="GO:0030855">
    <property type="term" value="P:epithelial cell differentiation"/>
    <property type="evidence" value="ECO:0007669"/>
    <property type="project" value="UniProtKB-ARBA"/>
</dbReference>
<dbReference type="GO" id="GO:0005509">
    <property type="term" value="F:calcium ion binding"/>
    <property type="evidence" value="ECO:0007669"/>
    <property type="project" value="InterPro"/>
</dbReference>
<dbReference type="CDD" id="cd00054">
    <property type="entry name" value="EGF_CA"/>
    <property type="match status" value="3"/>
</dbReference>
<dbReference type="FunFam" id="2.10.25.10:FF:000653">
    <property type="entry name" value="Putative Fibrillin-1"/>
    <property type="match status" value="1"/>
</dbReference>
<dbReference type="InterPro" id="IPR001881">
    <property type="entry name" value="EGF-like_Ca-bd_dom"/>
</dbReference>
<evidence type="ECO:0000256" key="11">
    <source>
        <dbReference type="PROSITE-ProRule" id="PRU00076"/>
    </source>
</evidence>
<dbReference type="PROSITE" id="PS00010">
    <property type="entry name" value="ASX_HYDROXYL"/>
    <property type="match status" value="4"/>
</dbReference>